<evidence type="ECO:0000313" key="5">
    <source>
        <dbReference type="Proteomes" id="UP000310066"/>
    </source>
</evidence>
<dbReference type="InterPro" id="IPR006073">
    <property type="entry name" value="GTP-bd"/>
</dbReference>
<reference evidence="4 5" key="1">
    <citation type="submission" date="2017-03" db="EMBL/GenBank/DDBJ databases">
        <title>Genomes of endolithic fungi from Antarctica.</title>
        <authorList>
            <person name="Coleine C."/>
            <person name="Masonjones S."/>
            <person name="Stajich J.E."/>
        </authorList>
    </citation>
    <scope>NUCLEOTIDE SEQUENCE [LARGE SCALE GENOMIC DNA]</scope>
    <source>
        <strain evidence="4 5">CCFEE 5311</strain>
    </source>
</reference>
<keyword evidence="1" id="KW-0175">Coiled coil</keyword>
<accession>A0A4U0V1U3</accession>
<dbReference type="SUPFAM" id="SSF52540">
    <property type="entry name" value="P-loop containing nucleoside triphosphate hydrolases"/>
    <property type="match status" value="1"/>
</dbReference>
<feature type="coiled-coil region" evidence="1">
    <location>
        <begin position="773"/>
        <end position="807"/>
    </location>
</feature>
<evidence type="ECO:0000313" key="4">
    <source>
        <dbReference type="EMBL" id="TKA42568.1"/>
    </source>
</evidence>
<proteinExistence type="predicted"/>
<feature type="compositionally biased region" description="Polar residues" evidence="2">
    <location>
        <begin position="269"/>
        <end position="281"/>
    </location>
</feature>
<gene>
    <name evidence="4" type="ORF">B0A54_07410</name>
</gene>
<dbReference type="GO" id="GO:0005525">
    <property type="term" value="F:GTP binding"/>
    <property type="evidence" value="ECO:0007669"/>
    <property type="project" value="InterPro"/>
</dbReference>
<dbReference type="InterPro" id="IPR043129">
    <property type="entry name" value="ATPase_NBD"/>
</dbReference>
<feature type="domain" description="G" evidence="3">
    <location>
        <begin position="560"/>
        <end position="644"/>
    </location>
</feature>
<evidence type="ECO:0000256" key="2">
    <source>
        <dbReference type="SAM" id="MobiDB-lite"/>
    </source>
</evidence>
<dbReference type="SUPFAM" id="SSF53067">
    <property type="entry name" value="Actin-like ATPase domain"/>
    <property type="match status" value="2"/>
</dbReference>
<dbReference type="Proteomes" id="UP000310066">
    <property type="component" value="Unassembled WGS sequence"/>
</dbReference>
<dbReference type="Pfam" id="PF01926">
    <property type="entry name" value="MMR_HSR1"/>
    <property type="match status" value="1"/>
</dbReference>
<dbReference type="InterPro" id="IPR027417">
    <property type="entry name" value="P-loop_NTPase"/>
</dbReference>
<name>A0A4U0V1U3_9PEZI</name>
<dbReference type="EMBL" id="NAJP01000022">
    <property type="protein sequence ID" value="TKA42568.1"/>
    <property type="molecule type" value="Genomic_DNA"/>
</dbReference>
<dbReference type="OrthoDB" id="2963168at2759"/>
<feature type="compositionally biased region" description="Basic and acidic residues" evidence="2">
    <location>
        <begin position="95"/>
        <end position="107"/>
    </location>
</feature>
<evidence type="ECO:0000259" key="3">
    <source>
        <dbReference type="Pfam" id="PF01926"/>
    </source>
</evidence>
<dbReference type="Gene3D" id="3.30.420.40">
    <property type="match status" value="2"/>
</dbReference>
<dbReference type="STRING" id="329885.A0A4U0V1U3"/>
<feature type="region of interest" description="Disordered" evidence="2">
    <location>
        <begin position="254"/>
        <end position="281"/>
    </location>
</feature>
<dbReference type="PANTHER" id="PTHR14187:SF81">
    <property type="entry name" value="HSP70 FAMILY PROTEIN (AFU_ORTHOLOGUE AFUA_4G14040)"/>
    <property type="match status" value="1"/>
</dbReference>
<sequence>MAIVTAASDCVQAFRRLGPTVWSQDQEARFNMWAASLGVFAEGRVSIEHRLYKNDVVSDIITQLLGGIQDALEHLEPFAEGGAEDEGQESSLVSELDHDSAEPEKGDTGSTAPQGGPVPTPESTSSGSTDVEHDETIDPSKLSAPREDVEEGIGRLIRLSIQLRREGFQQHEVKAVDFEPKDVKGNSMVEEFREFSQFQCSQHLSLERAQSIDDQLLQRLERTLLKRWRLMCYRSHHANRIANNALNKPAVAYQGPVSPDTLPKPGPGQQISPLIPSSTQQASLPDAYRSGDIESFEYSDLGPAGGFWHELQGNNWKSHVLRDLFPYICVFSKCESGDILFRSYDEWVRHLKTAHAQSSWLCTECQLTEAQGSPPSFEYAEQYVAHLQDSHAGTFKQEEIQLIVRYGVRREPVYLSKCSFCEWSLPTGDIHAIRINQPALFQHIAGAHLKVLALISLPWAVDSKFLASSATTFSTSVGSAKSEDYRQELIRSTSVDNTEDALTDPNAVSLVQIKHLRPASSSDQQTVAVAHWIELLHTPTLDVTEPTTQSPGAEPRSSIRIAVMGVTGAGKSRFIQVASGRDDVGIGHDLHSYTSEVRPFEFEYDGHHITLIDTPGFNDTTRSEAEVLKSIAEYLSSAYSDHQKLTGIIYLQSIMDPRMYGSTLRNLKMFKVLVGPDPFPNVLLATTRWGQAEMLDELTLAESRESQLSTDEEFWAPMIRRGARVARFKDTRESAMQVVLSLMHQVPIVLQIQAELVDQAKDLIDTTAGVAVNEEAKRLELKYRAELAQLRQEMDEAIAERDTELQNIIEHSRETSEQRLGVIKAERDLLERDRLRTFDPLLPLSFVRCYKAHPEDVNVIRTWPGRDGKWKVPSRIAYPTENETANLRENAWGYLVESNMKSSSWTKLLLQYDTERKALFRKYPSDDPTIDIHLPPGLSAYDVATDFLHESYKWLTRTLIRHFSQEVLDHTPMDCWLTVPDTGSDRACSVLRAAAQAAGFASRQGDTCTLISESAAGALNFFQEANKPHWTWSKWPKERTDKLLQTKNRVMICDCGGGSVNGATYTVNTAEPTPLLEVPHTSFSGNCGSTAVDRNLYALMRKRFGKAFVAVEERRRGPGSRFMDAWETVKRSFGTHAGHQVYEIGPLVMKTAEDSEHYDSDECMVLLTRDDVESLFTPVMTEIMSMVSEVIERGGPIQGLVLTGGFANSKRLFSQFEGWCAEHGDIQLFCPDHP</sequence>
<dbReference type="PANTHER" id="PTHR14187">
    <property type="entry name" value="ALPHA KINASE/ELONGATION FACTOR 2 KINASE"/>
    <property type="match status" value="1"/>
</dbReference>
<dbReference type="Gene3D" id="3.90.640.10">
    <property type="entry name" value="Actin, Chain A, domain 4"/>
    <property type="match status" value="1"/>
</dbReference>
<dbReference type="CDD" id="cd10170">
    <property type="entry name" value="ASKHA_NBD_HSP70"/>
    <property type="match status" value="1"/>
</dbReference>
<dbReference type="Gene3D" id="3.40.50.300">
    <property type="entry name" value="P-loop containing nucleotide triphosphate hydrolases"/>
    <property type="match status" value="1"/>
</dbReference>
<dbReference type="AlphaFoldDB" id="A0A4U0V1U3"/>
<evidence type="ECO:0000256" key="1">
    <source>
        <dbReference type="SAM" id="Coils"/>
    </source>
</evidence>
<feature type="region of interest" description="Disordered" evidence="2">
    <location>
        <begin position="81"/>
        <end position="148"/>
    </location>
</feature>
<comment type="caution">
    <text evidence="4">The sequence shown here is derived from an EMBL/GenBank/DDBJ whole genome shotgun (WGS) entry which is preliminary data.</text>
</comment>
<protein>
    <recommendedName>
        <fullName evidence="3">G domain-containing protein</fullName>
    </recommendedName>
</protein>
<organism evidence="4 5">
    <name type="scientific">Friedmanniomyces endolithicus</name>
    <dbReference type="NCBI Taxonomy" id="329885"/>
    <lineage>
        <taxon>Eukaryota</taxon>
        <taxon>Fungi</taxon>
        <taxon>Dikarya</taxon>
        <taxon>Ascomycota</taxon>
        <taxon>Pezizomycotina</taxon>
        <taxon>Dothideomycetes</taxon>
        <taxon>Dothideomycetidae</taxon>
        <taxon>Mycosphaerellales</taxon>
        <taxon>Teratosphaeriaceae</taxon>
        <taxon>Friedmanniomyces</taxon>
    </lineage>
</organism>